<feature type="compositionally biased region" description="Low complexity" evidence="7">
    <location>
        <begin position="482"/>
        <end position="505"/>
    </location>
</feature>
<gene>
    <name evidence="9" type="ORF">CROQUDRAFT_725952</name>
</gene>
<feature type="compositionally biased region" description="Low complexity" evidence="7">
    <location>
        <begin position="47"/>
        <end position="56"/>
    </location>
</feature>
<feature type="compositionally biased region" description="Basic and acidic residues" evidence="7">
    <location>
        <begin position="1"/>
        <end position="10"/>
    </location>
</feature>
<evidence type="ECO:0000256" key="2">
    <source>
        <dbReference type="ARBA" id="ARBA00022737"/>
    </source>
</evidence>
<name>A0A9P6NB75_9BASI</name>
<feature type="compositionally biased region" description="Low complexity" evidence="7">
    <location>
        <begin position="520"/>
        <end position="534"/>
    </location>
</feature>
<feature type="region of interest" description="Disordered" evidence="7">
    <location>
        <begin position="1"/>
        <end position="72"/>
    </location>
</feature>
<dbReference type="GO" id="GO:0006338">
    <property type="term" value="P:chromatin remodeling"/>
    <property type="evidence" value="ECO:0007669"/>
    <property type="project" value="InterPro"/>
</dbReference>
<dbReference type="InterPro" id="IPR001025">
    <property type="entry name" value="BAH_dom"/>
</dbReference>
<comment type="subcellular location">
    <subcellularLocation>
        <location evidence="1">Nucleus</location>
    </subcellularLocation>
</comment>
<dbReference type="PROSITE" id="PS51038">
    <property type="entry name" value="BAH"/>
    <property type="match status" value="1"/>
</dbReference>
<dbReference type="InterPro" id="IPR037382">
    <property type="entry name" value="Rsc/polybromo"/>
</dbReference>
<evidence type="ECO:0000256" key="5">
    <source>
        <dbReference type="ARBA" id="ARBA00023163"/>
    </source>
</evidence>
<keyword evidence="3" id="KW-0156">Chromatin regulator</keyword>
<dbReference type="GO" id="GO:0016586">
    <property type="term" value="C:RSC-type complex"/>
    <property type="evidence" value="ECO:0007669"/>
    <property type="project" value="InterPro"/>
</dbReference>
<dbReference type="CDD" id="cd04717">
    <property type="entry name" value="BAH_polybromo"/>
    <property type="match status" value="1"/>
</dbReference>
<dbReference type="EMBL" id="MU167417">
    <property type="protein sequence ID" value="KAG0140823.1"/>
    <property type="molecule type" value="Genomic_DNA"/>
</dbReference>
<evidence type="ECO:0000256" key="3">
    <source>
        <dbReference type="ARBA" id="ARBA00022853"/>
    </source>
</evidence>
<feature type="region of interest" description="Disordered" evidence="7">
    <location>
        <begin position="452"/>
        <end position="543"/>
    </location>
</feature>
<dbReference type="GO" id="GO:0006368">
    <property type="term" value="P:transcription elongation by RNA polymerase II"/>
    <property type="evidence" value="ECO:0007669"/>
    <property type="project" value="TreeGrafter"/>
</dbReference>
<dbReference type="PANTHER" id="PTHR16062:SF21">
    <property type="entry name" value="CHROMATIN STRUCTURE-REMODELING COMPLEX SUBUNIT RSC1-RELATED"/>
    <property type="match status" value="1"/>
</dbReference>
<keyword evidence="10" id="KW-1185">Reference proteome</keyword>
<dbReference type="SMART" id="SM00439">
    <property type="entry name" value="BAH"/>
    <property type="match status" value="1"/>
</dbReference>
<keyword evidence="4" id="KW-0805">Transcription regulation</keyword>
<dbReference type="Gene3D" id="2.30.30.490">
    <property type="match status" value="1"/>
</dbReference>
<dbReference type="OrthoDB" id="1742084at2759"/>
<dbReference type="PANTHER" id="PTHR16062">
    <property type="entry name" value="SWI/SNF-RELATED"/>
    <property type="match status" value="1"/>
</dbReference>
<dbReference type="Pfam" id="PF01426">
    <property type="entry name" value="BAH"/>
    <property type="match status" value="1"/>
</dbReference>
<dbReference type="AlphaFoldDB" id="A0A9P6NB75"/>
<keyword evidence="2" id="KW-0677">Repeat</keyword>
<comment type="caution">
    <text evidence="9">The sequence shown here is derived from an EMBL/GenBank/DDBJ whole genome shotgun (WGS) entry which is preliminary data.</text>
</comment>
<feature type="compositionally biased region" description="Polar residues" evidence="7">
    <location>
        <begin position="26"/>
        <end position="39"/>
    </location>
</feature>
<keyword evidence="6" id="KW-0539">Nucleus</keyword>
<evidence type="ECO:0000259" key="8">
    <source>
        <dbReference type="PROSITE" id="PS51038"/>
    </source>
</evidence>
<protein>
    <recommendedName>
        <fullName evidence="8">BAH domain-containing protein</fullName>
    </recommendedName>
</protein>
<accession>A0A9P6NB75</accession>
<evidence type="ECO:0000313" key="10">
    <source>
        <dbReference type="Proteomes" id="UP000886653"/>
    </source>
</evidence>
<evidence type="ECO:0000256" key="7">
    <source>
        <dbReference type="SAM" id="MobiDB-lite"/>
    </source>
</evidence>
<evidence type="ECO:0000256" key="1">
    <source>
        <dbReference type="ARBA" id="ARBA00004123"/>
    </source>
</evidence>
<feature type="domain" description="BAH" evidence="8">
    <location>
        <begin position="243"/>
        <end position="365"/>
    </location>
</feature>
<evidence type="ECO:0000256" key="4">
    <source>
        <dbReference type="ARBA" id="ARBA00023015"/>
    </source>
</evidence>
<dbReference type="Proteomes" id="UP000886653">
    <property type="component" value="Unassembled WGS sequence"/>
</dbReference>
<reference evidence="9" key="1">
    <citation type="submission" date="2013-11" db="EMBL/GenBank/DDBJ databases">
        <title>Genome sequence of the fusiform rust pathogen reveals effectors for host alternation and coevolution with pine.</title>
        <authorList>
            <consortium name="DOE Joint Genome Institute"/>
            <person name="Smith K."/>
            <person name="Pendleton A."/>
            <person name="Kubisiak T."/>
            <person name="Anderson C."/>
            <person name="Salamov A."/>
            <person name="Aerts A."/>
            <person name="Riley R."/>
            <person name="Clum A."/>
            <person name="Lindquist E."/>
            <person name="Ence D."/>
            <person name="Campbell M."/>
            <person name="Kronenberg Z."/>
            <person name="Feau N."/>
            <person name="Dhillon B."/>
            <person name="Hamelin R."/>
            <person name="Burleigh J."/>
            <person name="Smith J."/>
            <person name="Yandell M."/>
            <person name="Nelson C."/>
            <person name="Grigoriev I."/>
            <person name="Davis J."/>
        </authorList>
    </citation>
    <scope>NUCLEOTIDE SEQUENCE</scope>
    <source>
        <strain evidence="9">G11</strain>
    </source>
</reference>
<proteinExistence type="predicted"/>
<feature type="compositionally biased region" description="Polar residues" evidence="7">
    <location>
        <begin position="462"/>
        <end position="473"/>
    </location>
</feature>
<sequence>MTSNTKRDRSQSSASSTSVDEPAGSNPGSLPNTASTSHQNNKRSRRSTLTQSQSNSEDVKERVSDPETGWIHDGNSKSRLIALAILHRLKNERESFPNDTLSSITSAQSPIPPSPILSATTLFEDLPALNLEAIEARVKSGVLTSLMQFDQELHQCFKKAERTYSTDLQRLAAVYMLRRLYHELTKGDGSAALEDSIPIGSCRKLATVTMGPGSRLGLPKNDEQTKLRAKEKVLLDGIRYKSDFFKTGDWVHLTNPDNPARPIVGQIFNTFRRLDNGQRMVNVCWYYRPEDTVHHISRIFLENEVFKTGNFIDHVVEDILGRCLGLFYTKYLRGRPAAPLYTRELPIYVCEHRYKDDDYSFKKIKNWESCCPSNVRSEGHEENFQSFPAPLPSTSMVRVDSPFLVPATDIVLGNGEPIILPPTELMKTLPKDQIKYHKADLTLEKMQSIMGVLPSNKPRPPQTSRTPDSSAPQTPRPPLALPTGTTSGSSTPTVNTVNLNPTTATSTSHQSTPFKPPTSSGPLSAAQPSAAPISARPPNPLEIPTGQLREILQQLNPARRTPCLLDVYASQESFEKLPDIILKRCCSKSEASLKGSSEKVATEELIWVAAPPTKPNLPSAPSSVQHSPAYLAYLATQEIAHSSKDIEPKEARAVEISTSTGLELSEAELQIVQSDPKLRERWNELQILLPLSRLIPKSRSF</sequence>
<dbReference type="InterPro" id="IPR043151">
    <property type="entry name" value="BAH_sf"/>
</dbReference>
<evidence type="ECO:0000313" key="9">
    <source>
        <dbReference type="EMBL" id="KAG0140823.1"/>
    </source>
</evidence>
<keyword evidence="5" id="KW-0804">Transcription</keyword>
<dbReference type="GO" id="GO:0003682">
    <property type="term" value="F:chromatin binding"/>
    <property type="evidence" value="ECO:0007669"/>
    <property type="project" value="InterPro"/>
</dbReference>
<evidence type="ECO:0000256" key="6">
    <source>
        <dbReference type="ARBA" id="ARBA00023242"/>
    </source>
</evidence>
<organism evidence="9 10">
    <name type="scientific">Cronartium quercuum f. sp. fusiforme G11</name>
    <dbReference type="NCBI Taxonomy" id="708437"/>
    <lineage>
        <taxon>Eukaryota</taxon>
        <taxon>Fungi</taxon>
        <taxon>Dikarya</taxon>
        <taxon>Basidiomycota</taxon>
        <taxon>Pucciniomycotina</taxon>
        <taxon>Pucciniomycetes</taxon>
        <taxon>Pucciniales</taxon>
        <taxon>Coleosporiaceae</taxon>
        <taxon>Cronartium</taxon>
    </lineage>
</organism>